<name>A0A6U2YVJ5_9EUKA</name>
<sequence length="167" mass="18355">MGKTVSHHQGGWITNSTKHDIYLSVAPMRLPGNSGRSPMATISKPTKLRPGERIPRLNTSGGGLTIIVRQDLYGVLVLQDQPLRPGFNYKIEEGFLVELSRVSACSKVAGQVVADWDAADPRGPRFVMHPDVFSPRSKTHSLAKLFSTETSRRSTKSNVSSRQSSRL</sequence>
<feature type="region of interest" description="Disordered" evidence="1">
    <location>
        <begin position="145"/>
        <end position="167"/>
    </location>
</feature>
<reference evidence="2" key="1">
    <citation type="submission" date="2021-01" db="EMBL/GenBank/DDBJ databases">
        <authorList>
            <person name="Corre E."/>
            <person name="Pelletier E."/>
            <person name="Niang G."/>
            <person name="Scheremetjew M."/>
            <person name="Finn R."/>
            <person name="Kale V."/>
            <person name="Holt S."/>
            <person name="Cochrane G."/>
            <person name="Meng A."/>
            <person name="Brown T."/>
            <person name="Cohen L."/>
        </authorList>
    </citation>
    <scope>NUCLEOTIDE SEQUENCE</scope>
    <source>
        <strain evidence="2">CCCM811</strain>
    </source>
</reference>
<protein>
    <submittedName>
        <fullName evidence="2">Uncharacterized protein</fullName>
    </submittedName>
</protein>
<dbReference type="AlphaFoldDB" id="A0A6U2YVJ5"/>
<accession>A0A6U2YVJ5</accession>
<gene>
    <name evidence="2" type="ORF">LGLO00237_LOCUS27992</name>
</gene>
<evidence type="ECO:0000256" key="1">
    <source>
        <dbReference type="SAM" id="MobiDB-lite"/>
    </source>
</evidence>
<organism evidence="2">
    <name type="scientific">Lotharella globosa</name>
    <dbReference type="NCBI Taxonomy" id="91324"/>
    <lineage>
        <taxon>Eukaryota</taxon>
        <taxon>Sar</taxon>
        <taxon>Rhizaria</taxon>
        <taxon>Cercozoa</taxon>
        <taxon>Chlorarachniophyceae</taxon>
        <taxon>Lotharella</taxon>
    </lineage>
</organism>
<evidence type="ECO:0000313" key="2">
    <source>
        <dbReference type="EMBL" id="CAE0676214.1"/>
    </source>
</evidence>
<proteinExistence type="predicted"/>
<feature type="compositionally biased region" description="Polar residues" evidence="1">
    <location>
        <begin position="156"/>
        <end position="167"/>
    </location>
</feature>
<dbReference type="EMBL" id="HBIV01039439">
    <property type="protein sequence ID" value="CAE0676214.1"/>
    <property type="molecule type" value="Transcribed_RNA"/>
</dbReference>